<evidence type="ECO:0000256" key="10">
    <source>
        <dbReference type="ARBA" id="ARBA00023237"/>
    </source>
</evidence>
<organism evidence="17 18">
    <name type="scientific">Sphingobium scionense</name>
    <dbReference type="NCBI Taxonomy" id="1404341"/>
    <lineage>
        <taxon>Bacteria</taxon>
        <taxon>Pseudomonadati</taxon>
        <taxon>Pseudomonadota</taxon>
        <taxon>Alphaproteobacteria</taxon>
        <taxon>Sphingomonadales</taxon>
        <taxon>Sphingomonadaceae</taxon>
        <taxon>Sphingobium</taxon>
    </lineage>
</organism>
<evidence type="ECO:0000256" key="9">
    <source>
        <dbReference type="ARBA" id="ARBA00023136"/>
    </source>
</evidence>
<proteinExistence type="inferred from homology"/>
<keyword evidence="9 11" id="KW-0472">Membrane</keyword>
<evidence type="ECO:0000256" key="8">
    <source>
        <dbReference type="ARBA" id="ARBA00023077"/>
    </source>
</evidence>
<dbReference type="EMBL" id="JACIEU010000016">
    <property type="protein sequence ID" value="MBB4150056.1"/>
    <property type="molecule type" value="Genomic_DNA"/>
</dbReference>
<feature type="compositionally biased region" description="Basic and acidic residues" evidence="13">
    <location>
        <begin position="318"/>
        <end position="327"/>
    </location>
</feature>
<keyword evidence="4" id="KW-0410">Iron transport</keyword>
<dbReference type="RefSeq" id="WP_188083519.1">
    <property type="nucleotide sequence ID" value="NZ_JACIEU010000016.1"/>
</dbReference>
<feature type="signal peptide" evidence="14">
    <location>
        <begin position="1"/>
        <end position="28"/>
    </location>
</feature>
<evidence type="ECO:0000256" key="7">
    <source>
        <dbReference type="ARBA" id="ARBA00023065"/>
    </source>
</evidence>
<keyword evidence="2 11" id="KW-0813">Transport</keyword>
<accession>A0A7W6LV98</accession>
<evidence type="ECO:0000256" key="3">
    <source>
        <dbReference type="ARBA" id="ARBA00022452"/>
    </source>
</evidence>
<sequence length="711" mass="77034">MSVSSLARACAGSASIALATWAISPAFAQDNAGSTQSVGVEDIVVTAERREQNLQDVPISATVLNAEQMARRGVTSIADLQQVAPSVAINQVNRSTYVNIRGVGIAQTSPSSSPGIAYYVDGQLIPHEQFIGQSFYDVGSIEVLRGPQGTLTGQNSTGGAIYVRTPEPKFDDLSGFVEQTIGNYDSYRTVAALNISDSDQVALRIAGTHDERDSFTRNIGSSPSNPGDVNLWAGRINLAMRSADHSLRVNVRGEYFDSNSDNAAIKRRNDTVSTDPFVIEEDAIAFLHQRGLRLSGEVRYALSDGVEIRGLTSWQDGKTTDQADGDRTNTALPRPPAANVGRVSYTNTRFKTWINEVNLLSTGNGPLSWVVGAFVLDETIPASILRDNNHTVDFVSATSTIETEIQNNSKSLFGQINWHFTDQLELVAGARHSWDKQVYNRIASAGGIGVTQTKSSQWTGKVGLNYTPVDDVLLYVSASKGYKAGGGNLPVAAAPFGPETNYVYEGGFKTTMWDRHLRVNGSLFYSDYRDIQLASLANGLPLTQNAARGRSWGGELEVTAQFGGFSLNAGGGYLNAEFARDALLQNTVTNQNEMVRKGDVLPYSPKLTVNAGVQYAIPVGDRTLTPRLQWSHISTSYVTPFPGDQTVVPARDIVDARLTFDLNESLRLEAFANNIFDKTYIANQLQNSSTADGGIVYGAPRQYGGRLTYRF</sequence>
<protein>
    <submittedName>
        <fullName evidence="17">Iron complex outermembrane receptor protein</fullName>
    </submittedName>
</protein>
<dbReference type="Gene3D" id="2.40.170.20">
    <property type="entry name" value="TonB-dependent receptor, beta-barrel domain"/>
    <property type="match status" value="1"/>
</dbReference>
<keyword evidence="5 11" id="KW-0812">Transmembrane</keyword>
<evidence type="ECO:0000256" key="13">
    <source>
        <dbReference type="SAM" id="MobiDB-lite"/>
    </source>
</evidence>
<dbReference type="Proteomes" id="UP000590524">
    <property type="component" value="Unassembled WGS sequence"/>
</dbReference>
<evidence type="ECO:0000313" key="17">
    <source>
        <dbReference type="EMBL" id="MBB4150056.1"/>
    </source>
</evidence>
<dbReference type="InterPro" id="IPR036942">
    <property type="entry name" value="Beta-barrel_TonB_sf"/>
</dbReference>
<keyword evidence="10 11" id="KW-0998">Cell outer membrane</keyword>
<evidence type="ECO:0000256" key="6">
    <source>
        <dbReference type="ARBA" id="ARBA00023004"/>
    </source>
</evidence>
<keyword evidence="6" id="KW-0408">Iron</keyword>
<name>A0A7W6LV98_9SPHN</name>
<dbReference type="GO" id="GO:0009279">
    <property type="term" value="C:cell outer membrane"/>
    <property type="evidence" value="ECO:0007669"/>
    <property type="project" value="UniProtKB-SubCell"/>
</dbReference>
<evidence type="ECO:0000259" key="15">
    <source>
        <dbReference type="Pfam" id="PF00593"/>
    </source>
</evidence>
<keyword evidence="3 11" id="KW-1134">Transmembrane beta strand</keyword>
<evidence type="ECO:0000256" key="1">
    <source>
        <dbReference type="ARBA" id="ARBA00004571"/>
    </source>
</evidence>
<comment type="caution">
    <text evidence="17">The sequence shown here is derived from an EMBL/GenBank/DDBJ whole genome shotgun (WGS) entry which is preliminary data.</text>
</comment>
<evidence type="ECO:0000256" key="4">
    <source>
        <dbReference type="ARBA" id="ARBA00022496"/>
    </source>
</evidence>
<comment type="similarity">
    <text evidence="11 12">Belongs to the TonB-dependent receptor family.</text>
</comment>
<dbReference type="PANTHER" id="PTHR32552">
    <property type="entry name" value="FERRICHROME IRON RECEPTOR-RELATED"/>
    <property type="match status" value="1"/>
</dbReference>
<evidence type="ECO:0000313" key="18">
    <source>
        <dbReference type="Proteomes" id="UP000590524"/>
    </source>
</evidence>
<dbReference type="InterPro" id="IPR039426">
    <property type="entry name" value="TonB-dep_rcpt-like"/>
</dbReference>
<reference evidence="17 18" key="1">
    <citation type="submission" date="2020-08" db="EMBL/GenBank/DDBJ databases">
        <title>Genomic Encyclopedia of Type Strains, Phase IV (KMG-IV): sequencing the most valuable type-strain genomes for metagenomic binning, comparative biology and taxonomic classification.</title>
        <authorList>
            <person name="Goeker M."/>
        </authorList>
    </citation>
    <scope>NUCLEOTIDE SEQUENCE [LARGE SCALE GENOMIC DNA]</scope>
    <source>
        <strain evidence="17 18">DSM 19371</strain>
    </source>
</reference>
<keyword evidence="18" id="KW-1185">Reference proteome</keyword>
<evidence type="ECO:0000256" key="12">
    <source>
        <dbReference type="RuleBase" id="RU003357"/>
    </source>
</evidence>
<dbReference type="CDD" id="cd01347">
    <property type="entry name" value="ligand_gated_channel"/>
    <property type="match status" value="1"/>
</dbReference>
<keyword evidence="14" id="KW-0732">Signal</keyword>
<dbReference type="SUPFAM" id="SSF56935">
    <property type="entry name" value="Porins"/>
    <property type="match status" value="1"/>
</dbReference>
<feature type="region of interest" description="Disordered" evidence="13">
    <location>
        <begin position="316"/>
        <end position="337"/>
    </location>
</feature>
<dbReference type="InterPro" id="IPR012910">
    <property type="entry name" value="Plug_dom"/>
</dbReference>
<feature type="chain" id="PRO_5031529424" evidence="14">
    <location>
        <begin position="29"/>
        <end position="711"/>
    </location>
</feature>
<dbReference type="PANTHER" id="PTHR32552:SF81">
    <property type="entry name" value="TONB-DEPENDENT OUTER MEMBRANE RECEPTOR"/>
    <property type="match status" value="1"/>
</dbReference>
<dbReference type="InterPro" id="IPR000531">
    <property type="entry name" value="Beta-barrel_TonB"/>
</dbReference>
<evidence type="ECO:0000256" key="14">
    <source>
        <dbReference type="SAM" id="SignalP"/>
    </source>
</evidence>
<gene>
    <name evidence="17" type="ORF">GGQ90_003855</name>
</gene>
<evidence type="ECO:0000256" key="11">
    <source>
        <dbReference type="PROSITE-ProRule" id="PRU01360"/>
    </source>
</evidence>
<keyword evidence="7" id="KW-0406">Ion transport</keyword>
<comment type="subcellular location">
    <subcellularLocation>
        <location evidence="1 11">Cell outer membrane</location>
        <topology evidence="1 11">Multi-pass membrane protein</topology>
    </subcellularLocation>
</comment>
<dbReference type="Pfam" id="PF00593">
    <property type="entry name" value="TonB_dep_Rec_b-barrel"/>
    <property type="match status" value="1"/>
</dbReference>
<feature type="domain" description="TonB-dependent receptor-like beta-barrel" evidence="15">
    <location>
        <begin position="242"/>
        <end position="675"/>
    </location>
</feature>
<evidence type="ECO:0000256" key="5">
    <source>
        <dbReference type="ARBA" id="ARBA00022692"/>
    </source>
</evidence>
<dbReference type="Pfam" id="PF07715">
    <property type="entry name" value="Plug"/>
    <property type="match status" value="1"/>
</dbReference>
<keyword evidence="8 12" id="KW-0798">TonB box</keyword>
<feature type="domain" description="TonB-dependent receptor plug" evidence="16">
    <location>
        <begin position="54"/>
        <end position="160"/>
    </location>
</feature>
<evidence type="ECO:0000259" key="16">
    <source>
        <dbReference type="Pfam" id="PF07715"/>
    </source>
</evidence>
<dbReference type="GO" id="GO:0006826">
    <property type="term" value="P:iron ion transport"/>
    <property type="evidence" value="ECO:0007669"/>
    <property type="project" value="UniProtKB-KW"/>
</dbReference>
<keyword evidence="17" id="KW-0675">Receptor</keyword>
<dbReference type="PROSITE" id="PS52016">
    <property type="entry name" value="TONB_DEPENDENT_REC_3"/>
    <property type="match status" value="1"/>
</dbReference>
<dbReference type="AlphaFoldDB" id="A0A7W6LV98"/>
<evidence type="ECO:0000256" key="2">
    <source>
        <dbReference type="ARBA" id="ARBA00022448"/>
    </source>
</evidence>